<dbReference type="InterPro" id="IPR003697">
    <property type="entry name" value="Maf-like"/>
</dbReference>
<evidence type="ECO:0000256" key="1">
    <source>
        <dbReference type="ARBA" id="ARBA00001968"/>
    </source>
</evidence>
<dbReference type="PIRSF" id="PIRSF006305">
    <property type="entry name" value="Maf"/>
    <property type="match status" value="1"/>
</dbReference>
<comment type="caution">
    <text evidence="3">The sequence shown here is derived from an EMBL/GenBank/DDBJ whole genome shotgun (WGS) entry which is preliminary data.</text>
</comment>
<dbReference type="InterPro" id="IPR029001">
    <property type="entry name" value="ITPase-like_fam"/>
</dbReference>
<sequence length="215" mass="23968">MLQPILSHLSRKRIILASGSPRRKEILRNIGLDFEVIPSTFEETLDKSSFDSPQSYVLENARRKTFEVKERLTEQDEMADLLIGADTVVALDGQILEKPKEPEVAFQMLTSLSGRTHFVHTGVVLVASKVNDGKLAFEVNTFNEDTEVTFGNLTPEIINSYIATGEPLDKAGGYGIQAIGGTLVESIRGDYFNVVGFPLHHFCKELLSIHQNFWS</sequence>
<name>A0A9Q1GX94_HOLLE</name>
<dbReference type="NCBIfam" id="TIGR00172">
    <property type="entry name" value="maf"/>
    <property type="match status" value="1"/>
</dbReference>
<accession>A0A9Q1GX94</accession>
<dbReference type="OrthoDB" id="10267058at2759"/>
<evidence type="ECO:0000256" key="2">
    <source>
        <dbReference type="ARBA" id="ARBA00022801"/>
    </source>
</evidence>
<dbReference type="PANTHER" id="PTHR43213:SF5">
    <property type="entry name" value="BIFUNCTIONAL DTTP_UTP PYROPHOSPHATASE_METHYLTRANSFERASE PROTEIN-RELATED"/>
    <property type="match status" value="1"/>
</dbReference>
<dbReference type="AlphaFoldDB" id="A0A9Q1GX94"/>
<dbReference type="PANTHER" id="PTHR43213">
    <property type="entry name" value="BIFUNCTIONAL DTTP/UTP PYROPHOSPHATASE/METHYLTRANSFERASE PROTEIN-RELATED"/>
    <property type="match status" value="1"/>
</dbReference>
<dbReference type="GO" id="GO:0047429">
    <property type="term" value="F:nucleoside triphosphate diphosphatase activity"/>
    <property type="evidence" value="ECO:0007669"/>
    <property type="project" value="InterPro"/>
</dbReference>
<dbReference type="HAMAP" id="MF_00528">
    <property type="entry name" value="Maf"/>
    <property type="match status" value="1"/>
</dbReference>
<keyword evidence="4" id="KW-1185">Reference proteome</keyword>
<dbReference type="CDD" id="cd00555">
    <property type="entry name" value="Maf"/>
    <property type="match status" value="1"/>
</dbReference>
<dbReference type="SUPFAM" id="SSF52972">
    <property type="entry name" value="ITPase-like"/>
    <property type="match status" value="1"/>
</dbReference>
<dbReference type="EMBL" id="JAIZAY010000015">
    <property type="protein sequence ID" value="KAJ8028497.1"/>
    <property type="molecule type" value="Genomic_DNA"/>
</dbReference>
<protein>
    <submittedName>
        <fullName evidence="3">N-acetylserotonin O-methyltransferase-like protein</fullName>
    </submittedName>
</protein>
<dbReference type="Proteomes" id="UP001152320">
    <property type="component" value="Chromosome 15"/>
</dbReference>
<dbReference type="Pfam" id="PF02545">
    <property type="entry name" value="Maf"/>
    <property type="match status" value="1"/>
</dbReference>
<keyword evidence="2" id="KW-0378">Hydrolase</keyword>
<proteinExistence type="inferred from homology"/>
<reference evidence="3" key="1">
    <citation type="submission" date="2021-10" db="EMBL/GenBank/DDBJ databases">
        <title>Tropical sea cucumber genome reveals ecological adaptation and Cuvierian tubules defense mechanism.</title>
        <authorList>
            <person name="Chen T."/>
        </authorList>
    </citation>
    <scope>NUCLEOTIDE SEQUENCE</scope>
    <source>
        <strain evidence="3">Nanhai2018</strain>
        <tissue evidence="3">Muscle</tissue>
    </source>
</reference>
<comment type="cofactor">
    <cofactor evidence="1">
        <name>a divalent metal cation</name>
        <dbReference type="ChEBI" id="CHEBI:60240"/>
    </cofactor>
</comment>
<gene>
    <name evidence="3" type="ORF">HOLleu_30748</name>
</gene>
<evidence type="ECO:0000313" key="3">
    <source>
        <dbReference type="EMBL" id="KAJ8028497.1"/>
    </source>
</evidence>
<evidence type="ECO:0000313" key="4">
    <source>
        <dbReference type="Proteomes" id="UP001152320"/>
    </source>
</evidence>
<dbReference type="Gene3D" id="3.90.950.10">
    <property type="match status" value="1"/>
</dbReference>
<organism evidence="3 4">
    <name type="scientific">Holothuria leucospilota</name>
    <name type="common">Black long sea cucumber</name>
    <name type="synonym">Mertensiothuria leucospilota</name>
    <dbReference type="NCBI Taxonomy" id="206669"/>
    <lineage>
        <taxon>Eukaryota</taxon>
        <taxon>Metazoa</taxon>
        <taxon>Echinodermata</taxon>
        <taxon>Eleutherozoa</taxon>
        <taxon>Echinozoa</taxon>
        <taxon>Holothuroidea</taxon>
        <taxon>Aspidochirotacea</taxon>
        <taxon>Aspidochirotida</taxon>
        <taxon>Holothuriidae</taxon>
        <taxon>Holothuria</taxon>
    </lineage>
</organism>